<evidence type="ECO:0000313" key="2">
    <source>
        <dbReference type="WBParaSite" id="ES5_v2.g20717.t1"/>
    </source>
</evidence>
<evidence type="ECO:0000313" key="1">
    <source>
        <dbReference type="Proteomes" id="UP000887579"/>
    </source>
</evidence>
<protein>
    <submittedName>
        <fullName evidence="2">JmjC domain-containing protein</fullName>
    </submittedName>
</protein>
<proteinExistence type="predicted"/>
<organism evidence="1 2">
    <name type="scientific">Panagrolaimus sp. ES5</name>
    <dbReference type="NCBI Taxonomy" id="591445"/>
    <lineage>
        <taxon>Eukaryota</taxon>
        <taxon>Metazoa</taxon>
        <taxon>Ecdysozoa</taxon>
        <taxon>Nematoda</taxon>
        <taxon>Chromadorea</taxon>
        <taxon>Rhabditida</taxon>
        <taxon>Tylenchina</taxon>
        <taxon>Panagrolaimomorpha</taxon>
        <taxon>Panagrolaimoidea</taxon>
        <taxon>Panagrolaimidae</taxon>
        <taxon>Panagrolaimus</taxon>
    </lineage>
</organism>
<sequence length="364" mass="42772">MLLTNSRRKVWLFFPIESQPRLNAYINFHRQQPCDSPLLHQKFFIEDEEAKKLNLKSYYTVQRPGEIIVIGPGVCYQTCAEEVTHSEEMYFWSKNVIIPSKDRLVCPCVSVLDPMLQDIHGEFGTFVESHENQKDEAPLPIKVRWKKRKYSERNLSAEESSVDFKREIPSVREFSSDDLAKESNMEENGNMNDEDPATRFFAKKIRTVTKRIHYASKYLKAHVNPAVKKKPRLSIKELKRRLDDDNIMTEELVRARIRYHILKQIYLRGENIQKANFLDVSSADEAIRTYFQQISNTDPDLWEDAVRNAIKTHHKKPQATICLKLIHNEHDWNDHFKGHHGIVIPWKEWSDGIEIQPFPNKNSN</sequence>
<accession>A0AC34FTM1</accession>
<name>A0AC34FTM1_9BILA</name>
<reference evidence="2" key="1">
    <citation type="submission" date="2022-11" db="UniProtKB">
        <authorList>
            <consortium name="WormBaseParasite"/>
        </authorList>
    </citation>
    <scope>IDENTIFICATION</scope>
</reference>
<dbReference type="Proteomes" id="UP000887579">
    <property type="component" value="Unplaced"/>
</dbReference>
<dbReference type="WBParaSite" id="ES5_v2.g20717.t1">
    <property type="protein sequence ID" value="ES5_v2.g20717.t1"/>
    <property type="gene ID" value="ES5_v2.g20717"/>
</dbReference>